<dbReference type="SUPFAM" id="SSF52518">
    <property type="entry name" value="Thiamin diphosphate-binding fold (THDP-binding)"/>
    <property type="match status" value="1"/>
</dbReference>
<protein>
    <recommendedName>
        <fullName evidence="2">Thiamine pyrophosphate enzyme TPP-binding domain-containing protein</fullName>
    </recommendedName>
</protein>
<dbReference type="InterPro" id="IPR045229">
    <property type="entry name" value="TPP_enz"/>
</dbReference>
<dbReference type="GO" id="GO:0003984">
    <property type="term" value="F:acetolactate synthase activity"/>
    <property type="evidence" value="ECO:0007669"/>
    <property type="project" value="TreeGrafter"/>
</dbReference>
<dbReference type="Proteomes" id="UP001428341">
    <property type="component" value="Unassembled WGS sequence"/>
</dbReference>
<dbReference type="Gene3D" id="3.40.50.1220">
    <property type="entry name" value="TPP-binding domain"/>
    <property type="match status" value="1"/>
</dbReference>
<dbReference type="EMBL" id="JBCGBO010000024">
    <property type="protein sequence ID" value="KAK9183019.1"/>
    <property type="molecule type" value="Genomic_DNA"/>
</dbReference>
<comment type="similarity">
    <text evidence="1">Belongs to the TPP enzyme family.</text>
</comment>
<dbReference type="GO" id="GO:0030976">
    <property type="term" value="F:thiamine pyrophosphate binding"/>
    <property type="evidence" value="ECO:0007669"/>
    <property type="project" value="InterPro"/>
</dbReference>
<proteinExistence type="inferred from homology"/>
<evidence type="ECO:0000256" key="1">
    <source>
        <dbReference type="ARBA" id="ARBA00007812"/>
    </source>
</evidence>
<organism evidence="3 4">
    <name type="scientific">Citrus x changshan-huyou</name>
    <dbReference type="NCBI Taxonomy" id="2935761"/>
    <lineage>
        <taxon>Eukaryota</taxon>
        <taxon>Viridiplantae</taxon>
        <taxon>Streptophyta</taxon>
        <taxon>Embryophyta</taxon>
        <taxon>Tracheophyta</taxon>
        <taxon>Spermatophyta</taxon>
        <taxon>Magnoliopsida</taxon>
        <taxon>eudicotyledons</taxon>
        <taxon>Gunneridae</taxon>
        <taxon>Pentapetalae</taxon>
        <taxon>rosids</taxon>
        <taxon>malvids</taxon>
        <taxon>Sapindales</taxon>
        <taxon>Rutaceae</taxon>
        <taxon>Aurantioideae</taxon>
        <taxon>Citrus</taxon>
    </lineage>
</organism>
<dbReference type="GO" id="GO:0050660">
    <property type="term" value="F:flavin adenine dinucleotide binding"/>
    <property type="evidence" value="ECO:0007669"/>
    <property type="project" value="TreeGrafter"/>
</dbReference>
<dbReference type="GO" id="GO:0005948">
    <property type="term" value="C:acetolactate synthase complex"/>
    <property type="evidence" value="ECO:0007669"/>
    <property type="project" value="TreeGrafter"/>
</dbReference>
<dbReference type="AlphaFoldDB" id="A0AAP0QDP0"/>
<dbReference type="InterPro" id="IPR029061">
    <property type="entry name" value="THDP-binding"/>
</dbReference>
<evidence type="ECO:0000259" key="2">
    <source>
        <dbReference type="Pfam" id="PF02775"/>
    </source>
</evidence>
<name>A0AAP0QDP0_9ROSI</name>
<feature type="domain" description="Thiamine pyrophosphate enzyme TPP-binding" evidence="2">
    <location>
        <begin position="62"/>
        <end position="137"/>
    </location>
</feature>
<sequence length="156" mass="17839">MNKILESKEVRFKFDFSARRKELDEQKKEYPLSYKMFEDEIPPQYAIQILNELTDDEKTIIGYGSLGFRLPAAIGDVVANLGDIVVDSDGDGSFIMNVQELATIKAENLHVKVLLINNQYLGMIMELEERYFKANRADSYLGDPLRKSPIGFPQLE</sequence>
<keyword evidence="4" id="KW-1185">Reference proteome</keyword>
<comment type="caution">
    <text evidence="3">The sequence shown here is derived from an EMBL/GenBank/DDBJ whole genome shotgun (WGS) entry which is preliminary data.</text>
</comment>
<dbReference type="GO" id="GO:0009099">
    <property type="term" value="P:L-valine biosynthetic process"/>
    <property type="evidence" value="ECO:0007669"/>
    <property type="project" value="TreeGrafter"/>
</dbReference>
<evidence type="ECO:0000313" key="3">
    <source>
        <dbReference type="EMBL" id="KAK9183019.1"/>
    </source>
</evidence>
<reference evidence="3 4" key="1">
    <citation type="submission" date="2024-05" db="EMBL/GenBank/DDBJ databases">
        <title>Haplotype-resolved chromosome-level genome assembly of Huyou (Citrus changshanensis).</title>
        <authorList>
            <person name="Miao C."/>
            <person name="Chen W."/>
            <person name="Wu Y."/>
            <person name="Wang L."/>
            <person name="Zhao S."/>
            <person name="Grierson D."/>
            <person name="Xu C."/>
            <person name="Chen K."/>
        </authorList>
    </citation>
    <scope>NUCLEOTIDE SEQUENCE [LARGE SCALE GENOMIC DNA]</scope>
    <source>
        <strain evidence="3">01-14</strain>
        <tissue evidence="3">Leaf</tissue>
    </source>
</reference>
<dbReference type="PANTHER" id="PTHR18968">
    <property type="entry name" value="THIAMINE PYROPHOSPHATE ENZYMES"/>
    <property type="match status" value="1"/>
</dbReference>
<dbReference type="GO" id="GO:0009097">
    <property type="term" value="P:isoleucine biosynthetic process"/>
    <property type="evidence" value="ECO:0007669"/>
    <property type="project" value="TreeGrafter"/>
</dbReference>
<dbReference type="PANTHER" id="PTHR18968:SF13">
    <property type="entry name" value="ACETOLACTATE SYNTHASE CATALYTIC SUBUNIT, MITOCHONDRIAL"/>
    <property type="match status" value="1"/>
</dbReference>
<dbReference type="InterPro" id="IPR011766">
    <property type="entry name" value="TPP_enzyme_TPP-bd"/>
</dbReference>
<accession>A0AAP0QDP0</accession>
<gene>
    <name evidence="3" type="ORF">WN944_026168</name>
</gene>
<dbReference type="Gene3D" id="3.40.50.970">
    <property type="match status" value="2"/>
</dbReference>
<dbReference type="Pfam" id="PF02775">
    <property type="entry name" value="TPP_enzyme_C"/>
    <property type="match status" value="1"/>
</dbReference>
<evidence type="ECO:0000313" key="4">
    <source>
        <dbReference type="Proteomes" id="UP001428341"/>
    </source>
</evidence>